<dbReference type="WBParaSite" id="TCONS_00007354.p1">
    <property type="protein sequence ID" value="TCONS_00007354.p1"/>
    <property type="gene ID" value="XLOC_005389"/>
</dbReference>
<accession>A0AAF5D641</accession>
<sequence length="169" mass="19358">MHSNSKNIPPKLGRKRGNNKISIDKNVISKDTENNQYKIQKAPSKEVEKKISKVGRISSITTKVEQDNRKKFSSTKNSFSDPSLSNEGTKNTSKNSKRKLEGTKKSIKNIKDKSIRCVPVGNKNKLTNDIIEDELYVCFEDEEHEEGNSKRYEDCSSLSTEEKYDLYYN</sequence>
<feature type="compositionally biased region" description="Polar residues" evidence="1">
    <location>
        <begin position="74"/>
        <end position="94"/>
    </location>
</feature>
<protein>
    <submittedName>
        <fullName evidence="3 4">Uncharacterized protein</fullName>
    </submittedName>
</protein>
<organism evidence="2 3">
    <name type="scientific">Strongyloides stercoralis</name>
    <name type="common">Threadworm</name>
    <dbReference type="NCBI Taxonomy" id="6248"/>
    <lineage>
        <taxon>Eukaryota</taxon>
        <taxon>Metazoa</taxon>
        <taxon>Ecdysozoa</taxon>
        <taxon>Nematoda</taxon>
        <taxon>Chromadorea</taxon>
        <taxon>Rhabditida</taxon>
        <taxon>Tylenchina</taxon>
        <taxon>Panagrolaimomorpha</taxon>
        <taxon>Strongyloidoidea</taxon>
        <taxon>Strongyloididae</taxon>
        <taxon>Strongyloides</taxon>
    </lineage>
</organism>
<evidence type="ECO:0000256" key="1">
    <source>
        <dbReference type="SAM" id="MobiDB-lite"/>
    </source>
</evidence>
<evidence type="ECO:0000313" key="3">
    <source>
        <dbReference type="WBParaSite" id="TCONS_00007354.p1"/>
    </source>
</evidence>
<keyword evidence="2" id="KW-1185">Reference proteome</keyword>
<dbReference type="AlphaFoldDB" id="A0AAF5D641"/>
<name>A0AAF5D641_STRER</name>
<proteinExistence type="predicted"/>
<dbReference type="Proteomes" id="UP000035681">
    <property type="component" value="Unplaced"/>
</dbReference>
<dbReference type="WBParaSite" id="TCONS_00007355.p2">
    <property type="protein sequence ID" value="TCONS_00007355.p2"/>
    <property type="gene ID" value="XLOC_005389"/>
</dbReference>
<evidence type="ECO:0000313" key="2">
    <source>
        <dbReference type="Proteomes" id="UP000035681"/>
    </source>
</evidence>
<evidence type="ECO:0000313" key="4">
    <source>
        <dbReference type="WBParaSite" id="TCONS_00007355.p2"/>
    </source>
</evidence>
<feature type="region of interest" description="Disordered" evidence="1">
    <location>
        <begin position="1"/>
        <end position="105"/>
    </location>
</feature>
<reference evidence="3 4" key="1">
    <citation type="submission" date="2024-02" db="UniProtKB">
        <authorList>
            <consortium name="WormBaseParasite"/>
        </authorList>
    </citation>
    <scope>IDENTIFICATION</scope>
</reference>